<dbReference type="NCBIfam" id="TIGR02532">
    <property type="entry name" value="IV_pilin_GFxxxE"/>
    <property type="match status" value="1"/>
</dbReference>
<dbReference type="RefSeq" id="WP_149123120.1">
    <property type="nucleotide sequence ID" value="NZ_VTFL01000005.1"/>
</dbReference>
<organism evidence="2">
    <name type="scientific">Dictyoglomus thermophilum</name>
    <dbReference type="NCBI Taxonomy" id="14"/>
    <lineage>
        <taxon>Bacteria</taxon>
        <taxon>Pseudomonadati</taxon>
        <taxon>Dictyoglomota</taxon>
        <taxon>Dictyoglomia</taxon>
        <taxon>Dictyoglomales</taxon>
        <taxon>Dictyoglomaceae</taxon>
        <taxon>Dictyoglomus</taxon>
    </lineage>
</organism>
<dbReference type="Gene3D" id="3.30.700.10">
    <property type="entry name" value="Glycoprotein, Type 4 Pilin"/>
    <property type="match status" value="1"/>
</dbReference>
<keyword evidence="1" id="KW-0812">Transmembrane</keyword>
<dbReference type="InterPro" id="IPR045584">
    <property type="entry name" value="Pilin-like"/>
</dbReference>
<sequence>MRKGFSLIELYIVLAVLAIIAIIGVPTLRNFYERKALENTIWQLAQDLRIAREKAITQQQDLIAYIGEDEYYVEFMQYGMLQNPQTYNLHFVPGDTTSRYFKNVKFPRNIKMQLVSPTLNINGKNYLVIVFKAGGNTDEIRGQAKIVNSLNGRRLSSDTNITSNNGLVITGKNLTINLSYSIKITTTGKIAMMY</sequence>
<dbReference type="SUPFAM" id="SSF54523">
    <property type="entry name" value="Pili subunits"/>
    <property type="match status" value="1"/>
</dbReference>
<keyword evidence="1" id="KW-1133">Transmembrane helix</keyword>
<accession>A0A7C2GG15</accession>
<dbReference type="AlphaFoldDB" id="A0A7C2GG15"/>
<protein>
    <submittedName>
        <fullName evidence="2">Prepilin-type N-terminal cleavage/methylation domain-containing protein</fullName>
    </submittedName>
</protein>
<dbReference type="EMBL" id="DTDV01000005">
    <property type="protein sequence ID" value="HGK23031.1"/>
    <property type="molecule type" value="Genomic_DNA"/>
</dbReference>
<name>A0A7C2GG15_DICTH</name>
<proteinExistence type="predicted"/>
<evidence type="ECO:0000313" key="2">
    <source>
        <dbReference type="EMBL" id="HGK23031.1"/>
    </source>
</evidence>
<reference evidence="2" key="1">
    <citation type="journal article" date="2020" name="mSystems">
        <title>Genome- and Community-Level Interaction Insights into Carbon Utilization and Element Cycling Functions of Hydrothermarchaeota in Hydrothermal Sediment.</title>
        <authorList>
            <person name="Zhou Z."/>
            <person name="Liu Y."/>
            <person name="Xu W."/>
            <person name="Pan J."/>
            <person name="Luo Z.H."/>
            <person name="Li M."/>
        </authorList>
    </citation>
    <scope>NUCLEOTIDE SEQUENCE [LARGE SCALE GENOMIC DNA]</scope>
    <source>
        <strain evidence="2">SpSt-70</strain>
    </source>
</reference>
<evidence type="ECO:0000256" key="1">
    <source>
        <dbReference type="SAM" id="Phobius"/>
    </source>
</evidence>
<comment type="caution">
    <text evidence="2">The sequence shown here is derived from an EMBL/GenBank/DDBJ whole genome shotgun (WGS) entry which is preliminary data.</text>
</comment>
<dbReference type="Pfam" id="PF07963">
    <property type="entry name" value="N_methyl"/>
    <property type="match status" value="1"/>
</dbReference>
<keyword evidence="1" id="KW-0472">Membrane</keyword>
<feature type="transmembrane region" description="Helical" evidence="1">
    <location>
        <begin position="6"/>
        <end position="25"/>
    </location>
</feature>
<dbReference type="InterPro" id="IPR012902">
    <property type="entry name" value="N_methyl_site"/>
</dbReference>
<gene>
    <name evidence="2" type="ORF">ENU78_01045</name>
</gene>